<gene>
    <name evidence="2" type="ORF">Mame_03754</name>
</gene>
<evidence type="ECO:0000256" key="1">
    <source>
        <dbReference type="SAM" id="Coils"/>
    </source>
</evidence>
<accession>A0A1U9Z5R4</accession>
<feature type="coiled-coil region" evidence="1">
    <location>
        <begin position="22"/>
        <end position="70"/>
    </location>
</feature>
<evidence type="ECO:0008006" key="4">
    <source>
        <dbReference type="Google" id="ProtNLM"/>
    </source>
</evidence>
<protein>
    <recommendedName>
        <fullName evidence="4">DUF4164 family protein</fullName>
    </recommendedName>
</protein>
<dbReference type="RefSeq" id="WP_026173800.1">
    <property type="nucleotide sequence ID" value="NZ_AQWH01000026.1"/>
</dbReference>
<keyword evidence="3" id="KW-1185">Reference proteome</keyword>
<dbReference type="KEGG" id="mmed:Mame_03754"/>
<reference evidence="2 3" key="1">
    <citation type="submission" date="2017-03" db="EMBL/GenBank/DDBJ databases">
        <title>Foreign affairs: Plasmid Transfer between Roseobacters and Rhizobia.</title>
        <authorList>
            <person name="Bartling P."/>
            <person name="Bunk B."/>
            <person name="Overmann J."/>
            <person name="Brinkmann H."/>
            <person name="Petersen J."/>
        </authorList>
    </citation>
    <scope>NUCLEOTIDE SEQUENCE [LARGE SCALE GENOMIC DNA]</scope>
    <source>
        <strain evidence="2 3">MACL11</strain>
    </source>
</reference>
<dbReference type="AlphaFoldDB" id="A0A1U9Z5R4"/>
<name>A0A1U9Z5R4_9HYPH</name>
<keyword evidence="1" id="KW-0175">Coiled coil</keyword>
<dbReference type="Proteomes" id="UP000191135">
    <property type="component" value="Chromosome"/>
</dbReference>
<dbReference type="STRING" id="1122214.Mame_03754"/>
<sequence>MVANTDRLDAALSALEKAFSTLENALDARAENLQNREELENEVRIVHEDRAGLARELDQAQFRANRLEEVNREVSGRLVAAMETIRSVLAHEK</sequence>
<evidence type="ECO:0000313" key="2">
    <source>
        <dbReference type="EMBL" id="AQZ53057.1"/>
    </source>
</evidence>
<dbReference type="Pfam" id="PF13747">
    <property type="entry name" value="DUF4164"/>
    <property type="match status" value="1"/>
</dbReference>
<dbReference type="eggNOG" id="ENOG5033GPU">
    <property type="taxonomic scope" value="Bacteria"/>
</dbReference>
<evidence type="ECO:0000313" key="3">
    <source>
        <dbReference type="Proteomes" id="UP000191135"/>
    </source>
</evidence>
<organism evidence="2 3">
    <name type="scientific">Martelella mediterranea DSM 17316</name>
    <dbReference type="NCBI Taxonomy" id="1122214"/>
    <lineage>
        <taxon>Bacteria</taxon>
        <taxon>Pseudomonadati</taxon>
        <taxon>Pseudomonadota</taxon>
        <taxon>Alphaproteobacteria</taxon>
        <taxon>Hyphomicrobiales</taxon>
        <taxon>Aurantimonadaceae</taxon>
        <taxon>Martelella</taxon>
    </lineage>
</organism>
<dbReference type="InterPro" id="IPR025310">
    <property type="entry name" value="DUF4164"/>
</dbReference>
<proteinExistence type="predicted"/>
<dbReference type="OrthoDB" id="8001694at2"/>
<dbReference type="EMBL" id="CP020330">
    <property type="protein sequence ID" value="AQZ53057.1"/>
    <property type="molecule type" value="Genomic_DNA"/>
</dbReference>